<organism evidence="2 3">
    <name type="scientific">Enhygromyxa salina</name>
    <dbReference type="NCBI Taxonomy" id="215803"/>
    <lineage>
        <taxon>Bacteria</taxon>
        <taxon>Pseudomonadati</taxon>
        <taxon>Myxococcota</taxon>
        <taxon>Polyangia</taxon>
        <taxon>Nannocystales</taxon>
        <taxon>Nannocystaceae</taxon>
        <taxon>Enhygromyxa</taxon>
    </lineage>
</organism>
<sequence length="132" mass="14557">MSTWNEQDPAAIAFLFVACARTADGELVEAELVRIVERVGQWMPGASREQLHEILERAVALYQGAPDQRAVIGLVEATAERLRELLAREDRERLVTELIGLAYADGHVEQGEADFVLATARILDVEVALSTD</sequence>
<dbReference type="EMBL" id="JMCC02000148">
    <property type="protein sequence ID" value="KIG12139.1"/>
    <property type="molecule type" value="Genomic_DNA"/>
</dbReference>
<evidence type="ECO:0000313" key="2">
    <source>
        <dbReference type="EMBL" id="KIG12139.1"/>
    </source>
</evidence>
<dbReference type="SUPFAM" id="SSF158682">
    <property type="entry name" value="TerB-like"/>
    <property type="match status" value="1"/>
</dbReference>
<dbReference type="Pfam" id="PF05099">
    <property type="entry name" value="TerB"/>
    <property type="match status" value="1"/>
</dbReference>
<accession>A0A0C1Z3G7</accession>
<evidence type="ECO:0000313" key="3">
    <source>
        <dbReference type="Proteomes" id="UP000031599"/>
    </source>
</evidence>
<gene>
    <name evidence="2" type="ORF">DB30_01873</name>
</gene>
<dbReference type="InterPro" id="IPR029024">
    <property type="entry name" value="TerB-like"/>
</dbReference>
<feature type="domain" description="Co-chaperone DjlA N-terminal" evidence="1">
    <location>
        <begin position="12"/>
        <end position="126"/>
    </location>
</feature>
<comment type="caution">
    <text evidence="2">The sequence shown here is derived from an EMBL/GenBank/DDBJ whole genome shotgun (WGS) entry which is preliminary data.</text>
</comment>
<proteinExistence type="predicted"/>
<dbReference type="AlphaFoldDB" id="A0A0C1Z3G7"/>
<name>A0A0C1Z3G7_9BACT</name>
<dbReference type="RefSeq" id="WP_052558299.1">
    <property type="nucleotide sequence ID" value="NZ_JMCC02000148.1"/>
</dbReference>
<dbReference type="InterPro" id="IPR007791">
    <property type="entry name" value="DjlA_N"/>
</dbReference>
<protein>
    <recommendedName>
        <fullName evidence="1">Co-chaperone DjlA N-terminal domain-containing protein</fullName>
    </recommendedName>
</protein>
<dbReference type="Gene3D" id="1.10.3680.10">
    <property type="entry name" value="TerB-like"/>
    <property type="match status" value="1"/>
</dbReference>
<reference evidence="2 3" key="1">
    <citation type="submission" date="2014-12" db="EMBL/GenBank/DDBJ databases">
        <title>Genome assembly of Enhygromyxa salina DSM 15201.</title>
        <authorList>
            <person name="Sharma G."/>
            <person name="Subramanian S."/>
        </authorList>
    </citation>
    <scope>NUCLEOTIDE SEQUENCE [LARGE SCALE GENOMIC DNA]</scope>
    <source>
        <strain evidence="2 3">DSM 15201</strain>
    </source>
</reference>
<evidence type="ECO:0000259" key="1">
    <source>
        <dbReference type="Pfam" id="PF05099"/>
    </source>
</evidence>
<dbReference type="Proteomes" id="UP000031599">
    <property type="component" value="Unassembled WGS sequence"/>
</dbReference>